<accession>A0A1R1X0P9</accession>
<dbReference type="SUPFAM" id="SSF53098">
    <property type="entry name" value="Ribonuclease H-like"/>
    <property type="match status" value="1"/>
</dbReference>
<dbReference type="STRING" id="133412.A0A1R1X0P9"/>
<comment type="similarity">
    <text evidence="1">Belongs to the CAF1 family.</text>
</comment>
<dbReference type="InterPro" id="IPR012337">
    <property type="entry name" value="RNaseH-like_sf"/>
</dbReference>
<dbReference type="GO" id="GO:0000175">
    <property type="term" value="F:3'-5'-RNA exonuclease activity"/>
    <property type="evidence" value="ECO:0007669"/>
    <property type="project" value="TreeGrafter"/>
</dbReference>
<dbReference type="OrthoDB" id="1432093at2759"/>
<sequence length="170" mass="20128">MDVTKANFQKVKLDFEKSINDSELISIDLEMTGLWDSFYSKANSIDNMQMKYEKIKNAAEKFQIIQFGVCTFHKKIVQDYYGSASDNSNNSEDSTNDSHRKKRSRISEKPKKNEYFEARPLNFYVYPSNKIGIFRKERVFSILNTAFEFLAENSFDFNKWVYQGKKYYRS</sequence>
<name>A0A1R1X0P9_9FUNG</name>
<feature type="compositionally biased region" description="Low complexity" evidence="2">
    <location>
        <begin position="83"/>
        <end position="93"/>
    </location>
</feature>
<proteinExistence type="inferred from homology"/>
<evidence type="ECO:0000313" key="4">
    <source>
        <dbReference type="Proteomes" id="UP000187283"/>
    </source>
</evidence>
<dbReference type="PANTHER" id="PTHR15092">
    <property type="entry name" value="POLY A -SPECIFIC RIBONUCLEASE/TARGET OF EGR1, MEMBER 1"/>
    <property type="match status" value="1"/>
</dbReference>
<reference evidence="3 4" key="1">
    <citation type="submission" date="2017-01" db="EMBL/GenBank/DDBJ databases">
        <authorList>
            <person name="Mah S.A."/>
            <person name="Swanson W.J."/>
            <person name="Moy G.W."/>
            <person name="Vacquier V.D."/>
        </authorList>
    </citation>
    <scope>NUCLEOTIDE SEQUENCE [LARGE SCALE GENOMIC DNA]</scope>
    <source>
        <strain evidence="3 4">GSMNP</strain>
    </source>
</reference>
<dbReference type="GO" id="GO:0003723">
    <property type="term" value="F:RNA binding"/>
    <property type="evidence" value="ECO:0007669"/>
    <property type="project" value="TreeGrafter"/>
</dbReference>
<dbReference type="Gene3D" id="3.30.420.10">
    <property type="entry name" value="Ribonuclease H-like superfamily/Ribonuclease H"/>
    <property type="match status" value="1"/>
</dbReference>
<protein>
    <submittedName>
        <fullName evidence="3">Poly(A)-specific ribonuclease PARN</fullName>
    </submittedName>
</protein>
<feature type="region of interest" description="Disordered" evidence="2">
    <location>
        <begin position="82"/>
        <end position="109"/>
    </location>
</feature>
<gene>
    <name evidence="3" type="ORF">AYI70_g11695</name>
</gene>
<dbReference type="EMBL" id="LSSN01005857">
    <property type="protein sequence ID" value="OMJ08205.1"/>
    <property type="molecule type" value="Genomic_DNA"/>
</dbReference>
<dbReference type="Pfam" id="PF04857">
    <property type="entry name" value="CAF1"/>
    <property type="match status" value="1"/>
</dbReference>
<dbReference type="InterPro" id="IPR051181">
    <property type="entry name" value="CAF1_poly(A)_ribonucleases"/>
</dbReference>
<dbReference type="InterPro" id="IPR036397">
    <property type="entry name" value="RNaseH_sf"/>
</dbReference>
<dbReference type="Proteomes" id="UP000187283">
    <property type="component" value="Unassembled WGS sequence"/>
</dbReference>
<dbReference type="AlphaFoldDB" id="A0A1R1X0P9"/>
<dbReference type="PANTHER" id="PTHR15092:SF22">
    <property type="entry name" value="POLY(A)-SPECIFIC RIBONUCLEASE PNLDC1"/>
    <property type="match status" value="1"/>
</dbReference>
<evidence type="ECO:0000256" key="1">
    <source>
        <dbReference type="ARBA" id="ARBA00008372"/>
    </source>
</evidence>
<evidence type="ECO:0000256" key="2">
    <source>
        <dbReference type="SAM" id="MobiDB-lite"/>
    </source>
</evidence>
<organism evidence="3 4">
    <name type="scientific">Smittium culicis</name>
    <dbReference type="NCBI Taxonomy" id="133412"/>
    <lineage>
        <taxon>Eukaryota</taxon>
        <taxon>Fungi</taxon>
        <taxon>Fungi incertae sedis</taxon>
        <taxon>Zoopagomycota</taxon>
        <taxon>Kickxellomycotina</taxon>
        <taxon>Harpellomycetes</taxon>
        <taxon>Harpellales</taxon>
        <taxon>Legeriomycetaceae</taxon>
        <taxon>Smittium</taxon>
    </lineage>
</organism>
<keyword evidence="4" id="KW-1185">Reference proteome</keyword>
<dbReference type="InterPro" id="IPR006941">
    <property type="entry name" value="RNase_CAF1"/>
</dbReference>
<comment type="caution">
    <text evidence="3">The sequence shown here is derived from an EMBL/GenBank/DDBJ whole genome shotgun (WGS) entry which is preliminary data.</text>
</comment>
<evidence type="ECO:0000313" key="3">
    <source>
        <dbReference type="EMBL" id="OMJ08205.1"/>
    </source>
</evidence>